<evidence type="ECO:0000313" key="3">
    <source>
        <dbReference type="EMBL" id="CAB4200531.1"/>
    </source>
</evidence>
<dbReference type="EMBL" id="LR798390">
    <property type="protein sequence ID" value="CAB5228900.1"/>
    <property type="molecule type" value="Genomic_DNA"/>
</dbReference>
<feature type="region of interest" description="Disordered" evidence="1">
    <location>
        <begin position="114"/>
        <end position="137"/>
    </location>
</feature>
<evidence type="ECO:0000313" key="4">
    <source>
        <dbReference type="EMBL" id="CAB5228900.1"/>
    </source>
</evidence>
<protein>
    <submittedName>
        <fullName evidence="2">Uncharacterized protein</fullName>
    </submittedName>
</protein>
<organism evidence="2">
    <name type="scientific">uncultured Caudovirales phage</name>
    <dbReference type="NCBI Taxonomy" id="2100421"/>
    <lineage>
        <taxon>Viruses</taxon>
        <taxon>Duplodnaviria</taxon>
        <taxon>Heunggongvirae</taxon>
        <taxon>Uroviricota</taxon>
        <taxon>Caudoviricetes</taxon>
        <taxon>Peduoviridae</taxon>
        <taxon>Maltschvirus</taxon>
        <taxon>Maltschvirus maltsch</taxon>
    </lineage>
</organism>
<dbReference type="EMBL" id="LR796879">
    <property type="protein sequence ID" value="CAB4172023.1"/>
    <property type="molecule type" value="Genomic_DNA"/>
</dbReference>
<sequence>MTISVLQVVESSVGSGVNATTIVGSITIASNGNSIDVYVAWDSTTGITISTSGVTSVPTYPWRYLGLANDTTNVQGLAHFVADGVQAGTVTVTATFSATTDFRALCLKEIGDTSGSDSAATSPIQNQQTPSTTTDATTSGLATAISQQPILLSGLSFNILGTSTPAAGTGFTSDGTGWTLGGGVASGRFESKRIASTASVAATFTALNNVSHSSACVIFKEKIATVTLVGRQKVRRNRRWGGMSMGVDVREWW</sequence>
<gene>
    <name evidence="3" type="ORF">UFOVP1345_47</name>
    <name evidence="4" type="ORF">UFOVP1542_47</name>
    <name evidence="2" type="ORF">UFOVP920_47</name>
</gene>
<feature type="compositionally biased region" description="Polar residues" evidence="1">
    <location>
        <begin position="114"/>
        <end position="128"/>
    </location>
</feature>
<proteinExistence type="predicted"/>
<evidence type="ECO:0000256" key="1">
    <source>
        <dbReference type="SAM" id="MobiDB-lite"/>
    </source>
</evidence>
<evidence type="ECO:0000313" key="2">
    <source>
        <dbReference type="EMBL" id="CAB4172023.1"/>
    </source>
</evidence>
<accession>A0A6J5PKF2</accession>
<reference evidence="2" key="1">
    <citation type="submission" date="2020-05" db="EMBL/GenBank/DDBJ databases">
        <authorList>
            <person name="Chiriac C."/>
            <person name="Salcher M."/>
            <person name="Ghai R."/>
            <person name="Kavagutti S V."/>
        </authorList>
    </citation>
    <scope>NUCLEOTIDE SEQUENCE</scope>
</reference>
<name>A0A6J5PKF2_9CAUD</name>
<dbReference type="EMBL" id="LR797298">
    <property type="protein sequence ID" value="CAB4200531.1"/>
    <property type="molecule type" value="Genomic_DNA"/>
</dbReference>